<protein>
    <submittedName>
        <fullName evidence="1">Uncharacterized protein</fullName>
    </submittedName>
</protein>
<dbReference type="Proteomes" id="UP001497444">
    <property type="component" value="Chromosome 5"/>
</dbReference>
<dbReference type="EMBL" id="OZ020100">
    <property type="protein sequence ID" value="CAK9273575.1"/>
    <property type="molecule type" value="Genomic_DNA"/>
</dbReference>
<proteinExistence type="predicted"/>
<keyword evidence="2" id="KW-1185">Reference proteome</keyword>
<evidence type="ECO:0000313" key="1">
    <source>
        <dbReference type="EMBL" id="CAK9273575.1"/>
    </source>
</evidence>
<gene>
    <name evidence="1" type="ORF">CSSPJE1EN1_LOCUS19053</name>
</gene>
<name>A0ABP0X3A8_9BRYO</name>
<accession>A0ABP0X3A8</accession>
<reference evidence="1" key="1">
    <citation type="submission" date="2024-02" db="EMBL/GenBank/DDBJ databases">
        <authorList>
            <consortium name="ELIXIR-Norway"/>
            <consortium name="Elixir Norway"/>
        </authorList>
    </citation>
    <scope>NUCLEOTIDE SEQUENCE</scope>
</reference>
<evidence type="ECO:0000313" key="2">
    <source>
        <dbReference type="Proteomes" id="UP001497444"/>
    </source>
</evidence>
<organism evidence="1 2">
    <name type="scientific">Sphagnum jensenii</name>
    <dbReference type="NCBI Taxonomy" id="128206"/>
    <lineage>
        <taxon>Eukaryota</taxon>
        <taxon>Viridiplantae</taxon>
        <taxon>Streptophyta</taxon>
        <taxon>Embryophyta</taxon>
        <taxon>Bryophyta</taxon>
        <taxon>Sphagnophytina</taxon>
        <taxon>Sphagnopsida</taxon>
        <taxon>Sphagnales</taxon>
        <taxon>Sphagnaceae</taxon>
        <taxon>Sphagnum</taxon>
    </lineage>
</organism>
<sequence length="507" mass="55624">MDPATGTPVAKLMSLPEQLYLTNSEFRYEDYDSTEFSSEFSRSFRSAAAAAATASHQAGQGGGGGGHHQAVVSSTGRCYYLSTKRSGGSLGEVLAAIPFNWEEAPGRPKVSRSRKSSRGSAGGGATDQFFDNCGQSQRFPPRPKPARTRPPLHARRQSFVSFHLNARLQAEQLLATPPPGESSLEYNNKGAGAADPLIDPVLPLPPRLRLGTPRLMAADSSQDQFQHRYDRFLGVEERLPNGPRVDHRRTRSTMAYPTNRSHRRAWSLSYPAIEQPAEPRSSKEAAISSGRVEDFESTRPSVAAAVGGDGSKDFWPSLKETMRWRNAKLAGITLHRYLAKRFPQDGRGKNKNKKKKNNKGDDKNNENCNWPGYFHVLESSPQHRSSRFSDKVEKKNVDHGGGGAARGGRGGLPISRGNRSPAPSSHFSTRSAYAAAPAISGRHNLYTTEFPATGADRRFDRAITFPRTRKQRSSALSSTRFRGAWLSSPVRCCYNFPGITSLGYESP</sequence>